<evidence type="ECO:0000313" key="3">
    <source>
        <dbReference type="Proteomes" id="UP000503308"/>
    </source>
</evidence>
<name>A0A858SV19_9RHOB</name>
<feature type="domain" description="MvaI/BcnI restriction endonuclease" evidence="1">
    <location>
        <begin position="179"/>
        <end position="430"/>
    </location>
</feature>
<dbReference type="Proteomes" id="UP000503308">
    <property type="component" value="Chromosome"/>
</dbReference>
<dbReference type="InterPro" id="IPR029127">
    <property type="entry name" value="MvaI_BcnI"/>
</dbReference>
<dbReference type="RefSeq" id="WP_169641755.1">
    <property type="nucleotide sequence ID" value="NZ_CP048788.1"/>
</dbReference>
<dbReference type="Gene3D" id="3.40.210.20">
    <property type="entry name" value="MvaI/BcnI restriction endonuclease, catalytic domain"/>
    <property type="match status" value="1"/>
</dbReference>
<dbReference type="EMBL" id="CP048788">
    <property type="protein sequence ID" value="QJF52535.1"/>
    <property type="molecule type" value="Genomic_DNA"/>
</dbReference>
<dbReference type="AlphaFoldDB" id="A0A858SV19"/>
<dbReference type="KEGG" id="rpon:G3256_15810"/>
<gene>
    <name evidence="2" type="ORF">G3256_15810</name>
</gene>
<proteinExistence type="predicted"/>
<dbReference type="InterPro" id="IPR043004">
    <property type="entry name" value="MvaI_BcnI_cat"/>
</dbReference>
<evidence type="ECO:0000313" key="2">
    <source>
        <dbReference type="EMBL" id="QJF52535.1"/>
    </source>
</evidence>
<keyword evidence="3" id="KW-1185">Reference proteome</keyword>
<evidence type="ECO:0000259" key="1">
    <source>
        <dbReference type="Pfam" id="PF15515"/>
    </source>
</evidence>
<reference evidence="2 3" key="1">
    <citation type="submission" date="2020-02" db="EMBL/GenBank/DDBJ databases">
        <title>Genome sequence of Roseobacter ponti.</title>
        <authorList>
            <person name="Hollensteiner J."/>
            <person name="Schneider D."/>
            <person name="Poehlein A."/>
            <person name="Daniel R."/>
        </authorList>
    </citation>
    <scope>NUCLEOTIDE SEQUENCE [LARGE SCALE GENOMIC DNA]</scope>
    <source>
        <strain evidence="2 3">DSM 106830</strain>
    </source>
</reference>
<protein>
    <recommendedName>
        <fullName evidence="1">MvaI/BcnI restriction endonuclease domain-containing protein</fullName>
    </recommendedName>
</protein>
<dbReference type="Pfam" id="PF15515">
    <property type="entry name" value="MvaI_BcnI"/>
    <property type="match status" value="1"/>
</dbReference>
<organism evidence="2 3">
    <name type="scientific">Roseobacter ponti</name>
    <dbReference type="NCBI Taxonomy" id="1891787"/>
    <lineage>
        <taxon>Bacteria</taxon>
        <taxon>Pseudomonadati</taxon>
        <taxon>Pseudomonadota</taxon>
        <taxon>Alphaproteobacteria</taxon>
        <taxon>Rhodobacterales</taxon>
        <taxon>Roseobacteraceae</taxon>
        <taxon>Roseobacter</taxon>
    </lineage>
</organism>
<accession>A0A858SV19</accession>
<sequence length="445" mass="47916">MADALTALILRMEATGATGFLAKELAPNDNSKNQLYLGSDFGVLNILPQGGLVTDTSDLAGSRRDRVKAPLIWDWLLPDGLSRAPDAQLILYPAYPEVRLSGLLRGAEGAPADVIRSRAPGRVLFLGVVPGERILAWAGFAEDPVVRAFRDAGQFESRGVFSNLGLLHTGTDTRSMLIAGLTDIADAGWLPSQKLGADGPVPYRAPNGGGYTLEAALGIRPNGHAAPDFQGWEIKQFGVSDFVRNTPRSAVTLMTPEPTGGFYREAGAEAFVRRYGYPDRSGRPDRLNFGGVYTVGSGPVALTGLSLEMDGFDPQAGRITDIEGGLFLKDSDGGIAAFWNYTGLIAHWNRKHAQACYVPSVRRGPPVEYAYGRDVLLCEGTDFFLLLRAFAAGVVSYDPALKLEERAGARPALKRRSQFRTRHRQVTSLYRRSAVVRLPGGGPAG</sequence>